<evidence type="ECO:0000256" key="4">
    <source>
        <dbReference type="ARBA" id="ARBA00022980"/>
    </source>
</evidence>
<dbReference type="InterPro" id="IPR013005">
    <property type="entry name" value="Ribosomal_uL4-like"/>
</dbReference>
<evidence type="ECO:0000256" key="8">
    <source>
        <dbReference type="SAM" id="MobiDB-lite"/>
    </source>
</evidence>
<dbReference type="GO" id="GO:0003735">
    <property type="term" value="F:structural constituent of ribosome"/>
    <property type="evidence" value="ECO:0007669"/>
    <property type="project" value="InterPro"/>
</dbReference>
<name>D2IS95_9CRYP</name>
<dbReference type="SUPFAM" id="SSF52166">
    <property type="entry name" value="Ribosomal protein L4"/>
    <property type="match status" value="1"/>
</dbReference>
<evidence type="ECO:0000256" key="6">
    <source>
        <dbReference type="ARBA" id="ARBA00035208"/>
    </source>
</evidence>
<dbReference type="AlphaFoldDB" id="D2IS95"/>
<dbReference type="EMBL" id="GQ358203">
    <property type="protein sequence ID" value="ACT46787.1"/>
    <property type="molecule type" value="Genomic_DNA"/>
</dbReference>
<dbReference type="Gene3D" id="3.40.1370.10">
    <property type="match status" value="1"/>
</dbReference>
<keyword evidence="3" id="KW-0694">RNA-binding</keyword>
<keyword evidence="5" id="KW-0687">Ribonucleoprotein</keyword>
<evidence type="ECO:0000256" key="1">
    <source>
        <dbReference type="ARBA" id="ARBA00010528"/>
    </source>
</evidence>
<comment type="similarity">
    <text evidence="1">Belongs to the universal ribosomal protein uL4 family.</text>
</comment>
<dbReference type="RefSeq" id="YP_003359251.1">
    <property type="nucleotide sequence ID" value="NC_013703.1"/>
</dbReference>
<dbReference type="GO" id="GO:1990904">
    <property type="term" value="C:ribonucleoprotein complex"/>
    <property type="evidence" value="ECO:0007669"/>
    <property type="project" value="UniProtKB-KW"/>
</dbReference>
<proteinExistence type="inferred from homology"/>
<organism evidence="9">
    <name type="scientific">Cryptomonas paramaecium</name>
    <dbReference type="NCBI Taxonomy" id="2898"/>
    <lineage>
        <taxon>Eukaryota</taxon>
        <taxon>Cryptophyceae</taxon>
        <taxon>Cryptomonadales</taxon>
        <taxon>Cryptomonadaceae</taxon>
        <taxon>Cryptomonas</taxon>
    </lineage>
</organism>
<reference evidence="9" key="1">
    <citation type="journal article" date="2009" name="Genome Biol. Evol.">
        <title>The complete plastid genome sequence of the secondarily nonphotosynthetic alga Cryptomonas paramecium: reduction, compaction, and accelerated evolutionary rate.</title>
        <authorList>
            <person name="Donaher N."/>
            <person name="Tanifuji G."/>
            <person name="Onodera N.T."/>
            <person name="Malfatti S.A."/>
            <person name="Chain P.S."/>
            <person name="Hara Y."/>
            <person name="Archibald J.M."/>
        </authorList>
    </citation>
    <scope>NUCLEOTIDE SEQUENCE</scope>
    <source>
        <strain evidence="9">CCAP977/2a</strain>
    </source>
</reference>
<evidence type="ECO:0000256" key="5">
    <source>
        <dbReference type="ARBA" id="ARBA00023274"/>
    </source>
</evidence>
<dbReference type="GO" id="GO:0005840">
    <property type="term" value="C:ribosome"/>
    <property type="evidence" value="ECO:0007669"/>
    <property type="project" value="UniProtKB-KW"/>
</dbReference>
<dbReference type="InterPro" id="IPR002136">
    <property type="entry name" value="Ribosomal_uL4"/>
</dbReference>
<dbReference type="NCBIfam" id="TIGR03953">
    <property type="entry name" value="rplD_bact"/>
    <property type="match status" value="1"/>
</dbReference>
<keyword evidence="2" id="KW-0699">rRNA-binding</keyword>
<dbReference type="PANTHER" id="PTHR10746:SF17">
    <property type="entry name" value="LARGE RIBOSOMAL SUBUNIT PROTEIN UL4C"/>
    <property type="match status" value="1"/>
</dbReference>
<geneLocation type="plastid" evidence="9"/>
<keyword evidence="4 9" id="KW-0689">Ribosomal protein</keyword>
<keyword evidence="9" id="KW-0934">Plastid</keyword>
<dbReference type="GO" id="GO:0019843">
    <property type="term" value="F:rRNA binding"/>
    <property type="evidence" value="ECO:0007669"/>
    <property type="project" value="UniProtKB-KW"/>
</dbReference>
<sequence length="214" mass="23919">MTIVKQICCDVRDFRDALSQQPTITLNLKTCAEVSKFFFHRILTIQNKNQRCKTACSKTRAEVRGGGRKPWKQKGTGRARAGSSVSPLWKGGGVVFGPKPTVYNKKINFKERQLAIFTGLYACSYKIVIVRNFVSSIAQPRTKAFLGLLSSFDPSLLSKRILILVPKATETLYSSCRNVEKITIGSRKTLTLRDIFLADSILIAEEALPEFLLV</sequence>
<dbReference type="Pfam" id="PF00573">
    <property type="entry name" value="Ribosomal_L4"/>
    <property type="match status" value="1"/>
</dbReference>
<feature type="region of interest" description="Disordered" evidence="8">
    <location>
        <begin position="65"/>
        <end position="85"/>
    </location>
</feature>
<protein>
    <recommendedName>
        <fullName evidence="6">Large ribosomal subunit protein uL4c</fullName>
    </recommendedName>
    <alternativeName>
        <fullName evidence="7">50S ribosomal protein L4, chloroplastic</fullName>
    </alternativeName>
</protein>
<evidence type="ECO:0000256" key="3">
    <source>
        <dbReference type="ARBA" id="ARBA00022884"/>
    </source>
</evidence>
<accession>D2IS95</accession>
<gene>
    <name evidence="9" type="primary">rpl4</name>
    <name evidence="9" type="ORF">CRPAC_p035</name>
</gene>
<evidence type="ECO:0000256" key="2">
    <source>
        <dbReference type="ARBA" id="ARBA00022730"/>
    </source>
</evidence>
<dbReference type="InterPro" id="IPR023574">
    <property type="entry name" value="Ribosomal_uL4_dom_sf"/>
</dbReference>
<evidence type="ECO:0000256" key="7">
    <source>
        <dbReference type="ARBA" id="ARBA00035387"/>
    </source>
</evidence>
<dbReference type="GO" id="GO:0006412">
    <property type="term" value="P:translation"/>
    <property type="evidence" value="ECO:0007669"/>
    <property type="project" value="InterPro"/>
</dbReference>
<dbReference type="GeneID" id="8715200"/>
<evidence type="ECO:0000313" key="9">
    <source>
        <dbReference type="EMBL" id="ACT46787.1"/>
    </source>
</evidence>
<feature type="compositionally biased region" description="Basic residues" evidence="8">
    <location>
        <begin position="66"/>
        <end position="77"/>
    </location>
</feature>
<dbReference type="PANTHER" id="PTHR10746">
    <property type="entry name" value="50S RIBOSOMAL PROTEIN L4"/>
    <property type="match status" value="1"/>
</dbReference>